<name>A0ABQ0B2C0_9FIRM</name>
<proteinExistence type="inferred from homology"/>
<evidence type="ECO:0000313" key="4">
    <source>
        <dbReference type="EMBL" id="GAA6270396.1"/>
    </source>
</evidence>
<evidence type="ECO:0000259" key="2">
    <source>
        <dbReference type="Pfam" id="PF00156"/>
    </source>
</evidence>
<dbReference type="PANTHER" id="PTHR47505">
    <property type="entry name" value="DNA UTILIZATION PROTEIN YHGH"/>
    <property type="match status" value="1"/>
</dbReference>
<comment type="similarity">
    <text evidence="1">Belongs to the ComF/GntX family.</text>
</comment>
<comment type="caution">
    <text evidence="4">The sequence shown here is derived from an EMBL/GenBank/DDBJ whole genome shotgun (WGS) entry which is preliminary data.</text>
</comment>
<dbReference type="Pfam" id="PF18912">
    <property type="entry name" value="DZR_2"/>
    <property type="match status" value="1"/>
</dbReference>
<evidence type="ECO:0000259" key="3">
    <source>
        <dbReference type="Pfam" id="PF18912"/>
    </source>
</evidence>
<feature type="domain" description="Phosphoribosyltransferase" evidence="2">
    <location>
        <begin position="203"/>
        <end position="239"/>
    </location>
</feature>
<sequence length="244" mass="27428">MPRIISVARLYTGFLDLLYPRRCPVCSRIVLPRGRLICPGCMEKLAWVRRPVCKCCGKEVVSDTVEYCYDCTKHDRSFRFGMALINYNEIAGRSMARIKYHGCREYLDFYAEAMLRRFAPAISRLSPDCIIPIPVHPSRLKKRGFNQAEELAARIARKTGIPLENGFLKRIKKTLPQKSLDPAARLKNLEQAFDCARLPPGIHTVLLIDDIYTTGSTMEACARALKSAGAEKVAFAVICIGSGR</sequence>
<protein>
    <submittedName>
        <fullName evidence="4">ComF family protein</fullName>
    </submittedName>
</protein>
<keyword evidence="5" id="KW-1185">Reference proteome</keyword>
<dbReference type="InterPro" id="IPR000836">
    <property type="entry name" value="PRTase_dom"/>
</dbReference>
<dbReference type="EMBL" id="BAABXL010000001">
    <property type="protein sequence ID" value="GAA6270396.1"/>
    <property type="molecule type" value="Genomic_DNA"/>
</dbReference>
<dbReference type="InterPro" id="IPR044005">
    <property type="entry name" value="DZR_2"/>
</dbReference>
<dbReference type="RefSeq" id="WP_176254883.1">
    <property type="nucleotide sequence ID" value="NZ_BAABXL010000001.1"/>
</dbReference>
<dbReference type="InterPro" id="IPR029057">
    <property type="entry name" value="PRTase-like"/>
</dbReference>
<feature type="domain" description="Double zinc ribbon" evidence="3">
    <location>
        <begin position="14"/>
        <end position="71"/>
    </location>
</feature>
<dbReference type="SUPFAM" id="SSF53271">
    <property type="entry name" value="PRTase-like"/>
    <property type="match status" value="1"/>
</dbReference>
<dbReference type="Pfam" id="PF00156">
    <property type="entry name" value="Pribosyltran"/>
    <property type="match status" value="1"/>
</dbReference>
<dbReference type="CDD" id="cd06223">
    <property type="entry name" value="PRTases_typeI"/>
    <property type="match status" value="1"/>
</dbReference>
<accession>A0ABQ0B2C0</accession>
<gene>
    <name evidence="4" type="ORF">F130042H8_34560</name>
</gene>
<dbReference type="Proteomes" id="UP001600894">
    <property type="component" value="Unassembled WGS sequence"/>
</dbReference>
<reference evidence="4 5" key="1">
    <citation type="submission" date="2024-04" db="EMBL/GenBank/DDBJ databases">
        <title>Defined microbial consortia suppress multidrug-resistant proinflammatory Enterobacteriaceae via ecological control.</title>
        <authorList>
            <person name="Furuichi M."/>
            <person name="Kawaguchi T."/>
            <person name="Pust M."/>
            <person name="Yasuma K."/>
            <person name="Plichta D."/>
            <person name="Hasegawa N."/>
            <person name="Ohya T."/>
            <person name="Bhattarai S."/>
            <person name="Sasajima S."/>
            <person name="Aoto Y."/>
            <person name="Tuganbaev T."/>
            <person name="Yaginuma M."/>
            <person name="Ueda M."/>
            <person name="Okahashi N."/>
            <person name="Amafuji K."/>
            <person name="Kiridooshi Y."/>
            <person name="Sugita K."/>
            <person name="Strazar M."/>
            <person name="Skelly A."/>
            <person name="Suda W."/>
            <person name="Hattori M."/>
            <person name="Nakamoto N."/>
            <person name="Caballero S."/>
            <person name="Norman J."/>
            <person name="Olle B."/>
            <person name="Tanoue T."/>
            <person name="Arita M."/>
            <person name="Bucci V."/>
            <person name="Atarashi K."/>
            <person name="Xavier R."/>
            <person name="Honda K."/>
        </authorList>
    </citation>
    <scope>NUCLEOTIDE SEQUENCE [LARGE SCALE GENOMIC DNA]</scope>
    <source>
        <strain evidence="5">f13</strain>
    </source>
</reference>
<dbReference type="PANTHER" id="PTHR47505:SF1">
    <property type="entry name" value="DNA UTILIZATION PROTEIN YHGH"/>
    <property type="match status" value="1"/>
</dbReference>
<organism evidence="4 5">
    <name type="scientific">Enterocloster alcoholdehydrogenati</name>
    <dbReference type="NCBI Taxonomy" id="2547410"/>
    <lineage>
        <taxon>Bacteria</taxon>
        <taxon>Bacillati</taxon>
        <taxon>Bacillota</taxon>
        <taxon>Clostridia</taxon>
        <taxon>Lachnospirales</taxon>
        <taxon>Lachnospiraceae</taxon>
        <taxon>Enterocloster</taxon>
    </lineage>
</organism>
<evidence type="ECO:0000256" key="1">
    <source>
        <dbReference type="ARBA" id="ARBA00008007"/>
    </source>
</evidence>
<evidence type="ECO:0000313" key="5">
    <source>
        <dbReference type="Proteomes" id="UP001600894"/>
    </source>
</evidence>
<dbReference type="InterPro" id="IPR051910">
    <property type="entry name" value="ComF/GntX_DNA_util-trans"/>
</dbReference>
<dbReference type="Gene3D" id="3.40.50.2020">
    <property type="match status" value="1"/>
</dbReference>